<feature type="region of interest" description="Disordered" evidence="2">
    <location>
        <begin position="922"/>
        <end position="983"/>
    </location>
</feature>
<feature type="region of interest" description="Disordered" evidence="2">
    <location>
        <begin position="400"/>
        <end position="479"/>
    </location>
</feature>
<feature type="compositionally biased region" description="Polar residues" evidence="2">
    <location>
        <begin position="1034"/>
        <end position="1045"/>
    </location>
</feature>
<dbReference type="Proteomes" id="UP000824469">
    <property type="component" value="Unassembled WGS sequence"/>
</dbReference>
<dbReference type="PANTHER" id="PTHR31008">
    <property type="entry name" value="COP1-INTERACTING PROTEIN-RELATED"/>
    <property type="match status" value="1"/>
</dbReference>
<evidence type="ECO:0000313" key="3">
    <source>
        <dbReference type="EMBL" id="KAH9290513.1"/>
    </source>
</evidence>
<gene>
    <name evidence="3" type="ORF">KI387_034630</name>
</gene>
<evidence type="ECO:0000256" key="1">
    <source>
        <dbReference type="SAM" id="Coils"/>
    </source>
</evidence>
<protein>
    <recommendedName>
        <fullName evidence="5">COP1-interacting protein 7</fullName>
    </recommendedName>
</protein>
<feature type="compositionally biased region" description="Polar residues" evidence="2">
    <location>
        <begin position="1438"/>
        <end position="1447"/>
    </location>
</feature>
<feature type="compositionally biased region" description="Polar residues" evidence="2">
    <location>
        <begin position="931"/>
        <end position="976"/>
    </location>
</feature>
<keyword evidence="4" id="KW-1185">Reference proteome</keyword>
<feature type="compositionally biased region" description="Basic residues" evidence="2">
    <location>
        <begin position="462"/>
        <end position="473"/>
    </location>
</feature>
<accession>A0AA38F5K7</accession>
<feature type="region of interest" description="Disordered" evidence="2">
    <location>
        <begin position="491"/>
        <end position="597"/>
    </location>
</feature>
<dbReference type="EMBL" id="JAHRHJ020003813">
    <property type="protein sequence ID" value="KAH9290513.1"/>
    <property type="molecule type" value="Genomic_DNA"/>
</dbReference>
<feature type="region of interest" description="Disordered" evidence="2">
    <location>
        <begin position="756"/>
        <end position="780"/>
    </location>
</feature>
<feature type="region of interest" description="Disordered" evidence="2">
    <location>
        <begin position="1034"/>
        <end position="1065"/>
    </location>
</feature>
<evidence type="ECO:0008006" key="5">
    <source>
        <dbReference type="Google" id="ProtNLM"/>
    </source>
</evidence>
<feature type="coiled-coil region" evidence="1">
    <location>
        <begin position="885"/>
        <end position="915"/>
    </location>
</feature>
<feature type="compositionally biased region" description="Polar residues" evidence="2">
    <location>
        <begin position="1176"/>
        <end position="1185"/>
    </location>
</feature>
<feature type="compositionally biased region" description="Basic and acidic residues" evidence="2">
    <location>
        <begin position="1138"/>
        <end position="1148"/>
    </location>
</feature>
<evidence type="ECO:0000313" key="4">
    <source>
        <dbReference type="Proteomes" id="UP000824469"/>
    </source>
</evidence>
<feature type="compositionally biased region" description="Acidic residues" evidence="2">
    <location>
        <begin position="496"/>
        <end position="505"/>
    </location>
</feature>
<feature type="compositionally biased region" description="Polar residues" evidence="2">
    <location>
        <begin position="1226"/>
        <end position="1245"/>
    </location>
</feature>
<feature type="compositionally biased region" description="Polar residues" evidence="2">
    <location>
        <begin position="1202"/>
        <end position="1216"/>
    </location>
</feature>
<name>A0AA38F5K7_TAXCH</name>
<feature type="compositionally biased region" description="Basic and acidic residues" evidence="2">
    <location>
        <begin position="1088"/>
        <end position="1105"/>
    </location>
</feature>
<feature type="region of interest" description="Disordered" evidence="2">
    <location>
        <begin position="1077"/>
        <end position="1161"/>
    </location>
</feature>
<feature type="compositionally biased region" description="Polar residues" evidence="2">
    <location>
        <begin position="404"/>
        <end position="446"/>
    </location>
</feature>
<feature type="compositionally biased region" description="Polar residues" evidence="2">
    <location>
        <begin position="1325"/>
        <end position="1346"/>
    </location>
</feature>
<organism evidence="3 4">
    <name type="scientific">Taxus chinensis</name>
    <name type="common">Chinese yew</name>
    <name type="synonym">Taxus wallichiana var. chinensis</name>
    <dbReference type="NCBI Taxonomy" id="29808"/>
    <lineage>
        <taxon>Eukaryota</taxon>
        <taxon>Viridiplantae</taxon>
        <taxon>Streptophyta</taxon>
        <taxon>Embryophyta</taxon>
        <taxon>Tracheophyta</taxon>
        <taxon>Spermatophyta</taxon>
        <taxon>Pinopsida</taxon>
        <taxon>Pinidae</taxon>
        <taxon>Conifers II</taxon>
        <taxon>Cupressales</taxon>
        <taxon>Taxaceae</taxon>
        <taxon>Taxus</taxon>
    </lineage>
</organism>
<feature type="region of interest" description="Disordered" evidence="2">
    <location>
        <begin position="1387"/>
        <end position="1447"/>
    </location>
</feature>
<feature type="region of interest" description="Disordered" evidence="2">
    <location>
        <begin position="1174"/>
        <end position="1245"/>
    </location>
</feature>
<feature type="region of interest" description="Disordered" evidence="2">
    <location>
        <begin position="1306"/>
        <end position="1349"/>
    </location>
</feature>
<evidence type="ECO:0000256" key="2">
    <source>
        <dbReference type="SAM" id="MobiDB-lite"/>
    </source>
</evidence>
<dbReference type="OMA" id="ERSWFTK"/>
<feature type="compositionally biased region" description="Polar residues" evidence="2">
    <location>
        <begin position="760"/>
        <end position="777"/>
    </location>
</feature>
<sequence length="1447" mass="158769">MKEAVVLDSALFQLTPTRTRCELVISSGGVTEKLASGLLKPFLSHLKTAEEQIEKGGYSIVLEVASGDERSWFTKGTLERFVRFVSTPEILERITTVEIEIVQIEESISAQCNEASLAAAEKLPKYSANGSLEGKKMMVDLNPDRTIVPFKPRRESINDTPPVQGENSKVQLLKILENRKIALQKEQGMAYARAAAAGFDNEHMTGLVSFAEYFGALRLRKSCLNIMDMYKRKQEAGLWLEEMEMAAMEDNSSLSEMSFAGASGIMLNSNSVCQSMLPAACDDPSNLNELNQTAGMRGAHGNYTNLSINRDNGIPTSTTMQIPMGIAGANENIQQSTVPVWPGQPPKYVQNFQSHMVGPGPPLQGFHGLPMQGIQLGSPYYQSYPGNSYWPQFIENPIFGPPQRTESSGMSNVSAGSKHYATNGTEEGSPVSPKSVSLSQSFTDQGGHSELEKECMIQPQKSSHRRSSHRSSNKHSGMVVIRNINYITSKGHDGVSEESESESDSNSEIIIDLSDKKQKNAGGLPRKRGSRNHIVDGCNSNEKDGKYEVSTDNPGGEDDNSSWQVFQTCLLKENESSENEPKNDKGNATHTKGQISVEPEMDAKVKEHMNTENSDLQMISELEANNGEPMSEIRSTMSKEQLLLPQRANSTWVEKHAVMGAEREKLSIHKKPIIDDSIVISEQHSEMKLAHTVSQWDTSDNIEHTISRNDDHLHTGIRHGQCLVDDSFMVSTRSVPQEQANIEWKTQLSMDSELPFIDKGQSSSNDAPQNKSETSISWEPADLFMVPERNSERDSLGQSWNPAIDNDIQELVNIVDHKYPEAELNGDVSEEEILKKKQSNAYLKELPEMKISSKKGQLKETEEALAKRKADTTARGGKKTKLSPLAEAQLRAEKLRAFKAALQKTKNEKDEEDRKRIEELKMQRQKRIAGRTTSAVNKSTSNSCSSRQQLVKPTITGKLSSSMQKDRSSNNLSTAHSLPRPITKISNEAIKRLSSHKSKASGDALSQSVSPRVILRKENSNVSKQLRSVVQAKQIPSNMKNSKQVDPTKVGISGSLKANGAFPVSPKNVEKVFPRKAEQLSSNGLNVPKKENKENGSTSDVKKNSDQGLTLQQGIEGGKLKTKGTVSHSTPHSSVNSDLKKKSAEARKSLQPVSTSTEKSTEICLDLNDGVGKNALPSSEGSNLDNGVANMKSKENTGVKFKNSSKVTEIKNQVKASESDDDSRTKQGNLTNSAHISTQESTFNNVKQAEVNEPRTPECSVDDGFEIIKVSEAVIIPLTEVAMSGSPSYKQLASQQSSFKVSSFVPERCNPEDHDRAPTAPVPSLDNSPSESLKFCTSSAPVTPENSRAREEVFTPRLNVFGSNDPHVISSSYPSANPDLRNVIKSSLSNSPVADDGKSDSLNSRKRWGNSENSAKGLRRFLMFGRKPRSSMAPPSDVVSSLETSQG</sequence>
<feature type="compositionally biased region" description="Basic and acidic residues" evidence="2">
    <location>
        <begin position="572"/>
        <end position="587"/>
    </location>
</feature>
<keyword evidence="1" id="KW-0175">Coiled coil</keyword>
<reference evidence="3 4" key="1">
    <citation type="journal article" date="2021" name="Nat. Plants">
        <title>The Taxus genome provides insights into paclitaxel biosynthesis.</title>
        <authorList>
            <person name="Xiong X."/>
            <person name="Gou J."/>
            <person name="Liao Q."/>
            <person name="Li Y."/>
            <person name="Zhou Q."/>
            <person name="Bi G."/>
            <person name="Li C."/>
            <person name="Du R."/>
            <person name="Wang X."/>
            <person name="Sun T."/>
            <person name="Guo L."/>
            <person name="Liang H."/>
            <person name="Lu P."/>
            <person name="Wu Y."/>
            <person name="Zhang Z."/>
            <person name="Ro D.K."/>
            <person name="Shang Y."/>
            <person name="Huang S."/>
            <person name="Yan J."/>
        </authorList>
    </citation>
    <scope>NUCLEOTIDE SEQUENCE [LARGE SCALE GENOMIC DNA]</scope>
    <source>
        <strain evidence="3">Ta-2019</strain>
    </source>
</reference>
<feature type="compositionally biased region" description="Polar residues" evidence="2">
    <location>
        <begin position="1124"/>
        <end position="1137"/>
    </location>
</feature>
<comment type="caution">
    <text evidence="3">The sequence shown here is derived from an EMBL/GenBank/DDBJ whole genome shotgun (WGS) entry which is preliminary data.</text>
</comment>
<proteinExistence type="predicted"/>
<dbReference type="PANTHER" id="PTHR31008:SF2">
    <property type="entry name" value="COP1-INTERACTING PROTEIN-LIKE PROTEIN"/>
    <property type="match status" value="1"/>
</dbReference>